<dbReference type="GO" id="GO:0003700">
    <property type="term" value="F:DNA-binding transcription factor activity"/>
    <property type="evidence" value="ECO:0007669"/>
    <property type="project" value="TreeGrafter"/>
</dbReference>
<evidence type="ECO:0000256" key="2">
    <source>
        <dbReference type="ARBA" id="ARBA00023125"/>
    </source>
</evidence>
<keyword evidence="3" id="KW-0804">Transcription</keyword>
<dbReference type="Gene3D" id="3.40.50.2300">
    <property type="match status" value="2"/>
</dbReference>
<dbReference type="PROSITE" id="PS00356">
    <property type="entry name" value="HTH_LACI_1"/>
    <property type="match status" value="1"/>
</dbReference>
<keyword evidence="2 5" id="KW-0238">DNA-binding</keyword>
<reference evidence="5" key="2">
    <citation type="journal article" date="2021" name="PeerJ">
        <title>Extensive microbial diversity within the chicken gut microbiome revealed by metagenomics and culture.</title>
        <authorList>
            <person name="Gilroy R."/>
            <person name="Ravi A."/>
            <person name="Getino M."/>
            <person name="Pursley I."/>
            <person name="Horton D.L."/>
            <person name="Alikhan N.F."/>
            <person name="Baker D."/>
            <person name="Gharbi K."/>
            <person name="Hall N."/>
            <person name="Watson M."/>
            <person name="Adriaenssens E.M."/>
            <person name="Foster-Nyarko E."/>
            <person name="Jarju S."/>
            <person name="Secka A."/>
            <person name="Antonio M."/>
            <person name="Oren A."/>
            <person name="Chaudhuri R.R."/>
            <person name="La Ragione R."/>
            <person name="Hildebrand F."/>
            <person name="Pallen M.J."/>
        </authorList>
    </citation>
    <scope>NUCLEOTIDE SEQUENCE</scope>
    <source>
        <strain evidence="5">CHK178-757</strain>
    </source>
</reference>
<dbReference type="Pfam" id="PF13377">
    <property type="entry name" value="Peripla_BP_3"/>
    <property type="match status" value="1"/>
</dbReference>
<protein>
    <submittedName>
        <fullName evidence="5">LacI family DNA-binding transcriptional regulator</fullName>
    </submittedName>
</protein>
<evidence type="ECO:0000259" key="4">
    <source>
        <dbReference type="PROSITE" id="PS50932"/>
    </source>
</evidence>
<dbReference type="EMBL" id="DVIT01000057">
    <property type="protein sequence ID" value="HIS48510.1"/>
    <property type="molecule type" value="Genomic_DNA"/>
</dbReference>
<dbReference type="InterPro" id="IPR028082">
    <property type="entry name" value="Peripla_BP_I"/>
</dbReference>
<dbReference type="SMART" id="SM00354">
    <property type="entry name" value="HTH_LACI"/>
    <property type="match status" value="1"/>
</dbReference>
<evidence type="ECO:0000313" key="5">
    <source>
        <dbReference type="EMBL" id="HIS48510.1"/>
    </source>
</evidence>
<keyword evidence="1" id="KW-0805">Transcription regulation</keyword>
<dbReference type="InterPro" id="IPR000843">
    <property type="entry name" value="HTH_LacI"/>
</dbReference>
<dbReference type="AlphaFoldDB" id="A0A9D1JSM0"/>
<dbReference type="PROSITE" id="PS50932">
    <property type="entry name" value="HTH_LACI_2"/>
    <property type="match status" value="1"/>
</dbReference>
<evidence type="ECO:0000256" key="1">
    <source>
        <dbReference type="ARBA" id="ARBA00023015"/>
    </source>
</evidence>
<evidence type="ECO:0000256" key="3">
    <source>
        <dbReference type="ARBA" id="ARBA00023163"/>
    </source>
</evidence>
<evidence type="ECO:0000313" key="6">
    <source>
        <dbReference type="Proteomes" id="UP000823927"/>
    </source>
</evidence>
<feature type="domain" description="HTH lacI-type" evidence="4">
    <location>
        <begin position="1"/>
        <end position="57"/>
    </location>
</feature>
<dbReference type="SUPFAM" id="SSF53822">
    <property type="entry name" value="Periplasmic binding protein-like I"/>
    <property type="match status" value="1"/>
</dbReference>
<gene>
    <name evidence="5" type="ORF">IAB46_13355</name>
</gene>
<dbReference type="CDD" id="cd01392">
    <property type="entry name" value="HTH_LacI"/>
    <property type="match status" value="1"/>
</dbReference>
<dbReference type="PANTHER" id="PTHR30146:SF149">
    <property type="entry name" value="HTH-TYPE TRANSCRIPTIONAL REGULATOR EBGR"/>
    <property type="match status" value="1"/>
</dbReference>
<dbReference type="PRINTS" id="PR00036">
    <property type="entry name" value="HTHLACI"/>
</dbReference>
<dbReference type="Gene3D" id="1.10.260.40">
    <property type="entry name" value="lambda repressor-like DNA-binding domains"/>
    <property type="match status" value="1"/>
</dbReference>
<dbReference type="Proteomes" id="UP000823927">
    <property type="component" value="Unassembled WGS sequence"/>
</dbReference>
<comment type="caution">
    <text evidence="5">The sequence shown here is derived from an EMBL/GenBank/DDBJ whole genome shotgun (WGS) entry which is preliminary data.</text>
</comment>
<name>A0A9D1JSM0_9FIRM</name>
<dbReference type="GO" id="GO:0000976">
    <property type="term" value="F:transcription cis-regulatory region binding"/>
    <property type="evidence" value="ECO:0007669"/>
    <property type="project" value="TreeGrafter"/>
</dbReference>
<dbReference type="PANTHER" id="PTHR30146">
    <property type="entry name" value="LACI-RELATED TRANSCRIPTIONAL REPRESSOR"/>
    <property type="match status" value="1"/>
</dbReference>
<dbReference type="SUPFAM" id="SSF47413">
    <property type="entry name" value="lambda repressor-like DNA-binding domains"/>
    <property type="match status" value="1"/>
</dbReference>
<reference evidence="5" key="1">
    <citation type="submission" date="2020-10" db="EMBL/GenBank/DDBJ databases">
        <authorList>
            <person name="Gilroy R."/>
        </authorList>
    </citation>
    <scope>NUCLEOTIDE SEQUENCE</scope>
    <source>
        <strain evidence="5">CHK178-757</strain>
    </source>
</reference>
<dbReference type="InterPro" id="IPR010982">
    <property type="entry name" value="Lambda_DNA-bd_dom_sf"/>
</dbReference>
<accession>A0A9D1JSM0</accession>
<dbReference type="InterPro" id="IPR046335">
    <property type="entry name" value="LacI/GalR-like_sensor"/>
</dbReference>
<organism evidence="5 6">
    <name type="scientific">Candidatus Scybalocola faecigallinarum</name>
    <dbReference type="NCBI Taxonomy" id="2840941"/>
    <lineage>
        <taxon>Bacteria</taxon>
        <taxon>Bacillati</taxon>
        <taxon>Bacillota</taxon>
        <taxon>Clostridia</taxon>
        <taxon>Lachnospirales</taxon>
        <taxon>Lachnospiraceae</taxon>
        <taxon>Lachnospiraceae incertae sedis</taxon>
        <taxon>Candidatus Scybalocola (ex Gilroy et al. 2021)</taxon>
    </lineage>
</organism>
<dbReference type="CDD" id="cd01544">
    <property type="entry name" value="PBP1_GalR"/>
    <property type="match status" value="1"/>
</dbReference>
<sequence length="346" mass="38756">MTLKEIAQEANVSISTVSRVINQKKPNAASPEVAERIWEIVRRNGYIPNRTAQDLKSGHSDEIKKVEPKTVAIIYARTDSMATDFFFSNIAKAIEQELFKSNYYLKYSFTALDFSKQTTVSHISSLDVDGIVVLGRYEKTLFNFLSQQHKAVMYVGLNPCDHKFDQVICCGGDIARAAVHYLYELGHRKIGYIGAQDNEIRFKGYKQALEKLGLTFRQRNTVNVRQTADGGYKAANMLMDLGSDITAVFCANDNTAIGAMRAFKERGLKIPEDISVIGVDDIETDQYLTPMLTSIHIPLEDLGKWAAHIMIDRLKSGHNLPVKTILPFYIAKRDSCASPKPSSHPL</sequence>
<dbReference type="Pfam" id="PF00356">
    <property type="entry name" value="LacI"/>
    <property type="match status" value="1"/>
</dbReference>
<proteinExistence type="predicted"/>